<accession>A0A1W2C9Q1</accession>
<reference evidence="2 3" key="1">
    <citation type="submission" date="2017-04" db="EMBL/GenBank/DDBJ databases">
        <authorList>
            <person name="Afonso C.L."/>
            <person name="Miller P.J."/>
            <person name="Scott M.A."/>
            <person name="Spackman E."/>
            <person name="Goraichik I."/>
            <person name="Dimitrov K.M."/>
            <person name="Suarez D.L."/>
            <person name="Swayne D.E."/>
        </authorList>
    </citation>
    <scope>NUCLEOTIDE SEQUENCE [LARGE SCALE GENOMIC DNA]</scope>
    <source>
        <strain evidence="2 3">CGMCC 1.10972</strain>
    </source>
</reference>
<evidence type="ECO:0000313" key="2">
    <source>
        <dbReference type="EMBL" id="SMC81714.1"/>
    </source>
</evidence>
<sequence length="360" mass="39246">MASMRSDRLHLEWNGTGRTPLRTKLFALVTFFLLGASLALMPRPAKADASPVAVEAKAIDRFRKVSEETRFGDLIYVGGFSFAGSDSRLKGVSGLRVLDGGERFLAITDTGDWFAGRIARDEAGRPVGFEDAILAPIIGLDGTALGGRKYRADAEALTLWRDQAVVAFEHDPRILVFDDLSEPWRSQPTRLTLPVPREELRVNQGLEMLATAPVGSKRPGSLVTIAEGSIDEAGNLFAALFGAPGGGVFKVRKDAKWNVSDGDFLPGGDLLVLERRYEGFFGGLGIRIRRIAGETIRPGALVDGPIIFEASLEDEIDNMEGLSVWRDADDRIRLTLVSDDNGSLFQRNLLLEFLLADDGE</sequence>
<dbReference type="InterPro" id="IPR014567">
    <property type="entry name" value="UCP031900"/>
</dbReference>
<gene>
    <name evidence="2" type="ORF">SAMN06297251_10957</name>
</gene>
<name>A0A1W2C9Q1_9HYPH</name>
<dbReference type="EMBL" id="FWXR01000009">
    <property type="protein sequence ID" value="SMC81714.1"/>
    <property type="molecule type" value="Genomic_DNA"/>
</dbReference>
<protein>
    <recommendedName>
        <fullName evidence="1">Phytase-like domain-containing protein</fullName>
    </recommendedName>
</protein>
<dbReference type="RefSeq" id="WP_244556912.1">
    <property type="nucleotide sequence ID" value="NZ_FWXR01000009.1"/>
</dbReference>
<dbReference type="Proteomes" id="UP000192656">
    <property type="component" value="Unassembled WGS sequence"/>
</dbReference>
<dbReference type="Pfam" id="PF13449">
    <property type="entry name" value="Phytase-like"/>
    <property type="match status" value="1"/>
</dbReference>
<proteinExistence type="predicted"/>
<organism evidence="2 3">
    <name type="scientific">Fulvimarina manganoxydans</name>
    <dbReference type="NCBI Taxonomy" id="937218"/>
    <lineage>
        <taxon>Bacteria</taxon>
        <taxon>Pseudomonadati</taxon>
        <taxon>Pseudomonadota</taxon>
        <taxon>Alphaproteobacteria</taxon>
        <taxon>Hyphomicrobiales</taxon>
        <taxon>Aurantimonadaceae</taxon>
        <taxon>Fulvimarina</taxon>
    </lineage>
</organism>
<evidence type="ECO:0000313" key="3">
    <source>
        <dbReference type="Proteomes" id="UP000192656"/>
    </source>
</evidence>
<dbReference type="PIRSF" id="PIRSF031900">
    <property type="entry name" value="UCP031900"/>
    <property type="match status" value="1"/>
</dbReference>
<feature type="domain" description="Phytase-like" evidence="1">
    <location>
        <begin position="88"/>
        <end position="342"/>
    </location>
</feature>
<keyword evidence="3" id="KW-1185">Reference proteome</keyword>
<evidence type="ECO:0000259" key="1">
    <source>
        <dbReference type="Pfam" id="PF13449"/>
    </source>
</evidence>
<dbReference type="STRING" id="937218.SAMN06297251_10957"/>
<dbReference type="InterPro" id="IPR027372">
    <property type="entry name" value="Phytase-like_dom"/>
</dbReference>
<dbReference type="AlphaFoldDB" id="A0A1W2C9Q1"/>